<dbReference type="Pfam" id="PF12838">
    <property type="entry name" value="Fer4_7"/>
    <property type="match status" value="1"/>
</dbReference>
<evidence type="ECO:0000256" key="10">
    <source>
        <dbReference type="SAM" id="MobiDB-lite"/>
    </source>
</evidence>
<dbReference type="InterPro" id="IPR017900">
    <property type="entry name" value="4Fe4S_Fe_S_CS"/>
</dbReference>
<dbReference type="Gene3D" id="3.30.70.20">
    <property type="match status" value="1"/>
</dbReference>
<accession>A0A933E746</accession>
<evidence type="ECO:0000256" key="4">
    <source>
        <dbReference type="ARBA" id="ARBA00022485"/>
    </source>
</evidence>
<evidence type="ECO:0000313" key="13">
    <source>
        <dbReference type="Proteomes" id="UP000752292"/>
    </source>
</evidence>
<sequence>MPFVISQKCLGERYATCVSVCPVDCMHPGEYKGQPVLVIDPEECIDCGVCQPECPIDAILETEDEDPEWAKINADLAPSFKNNEAVDPRPANDPPRRPDNKLR</sequence>
<dbReference type="PROSITE" id="PS51379">
    <property type="entry name" value="4FE4S_FER_2"/>
    <property type="match status" value="2"/>
</dbReference>
<evidence type="ECO:0000256" key="3">
    <source>
        <dbReference type="ARBA" id="ARBA00022448"/>
    </source>
</evidence>
<evidence type="ECO:0000256" key="9">
    <source>
        <dbReference type="RuleBase" id="RU365098"/>
    </source>
</evidence>
<comment type="function">
    <text evidence="9">Ferredoxins are iron-sulfur proteins that transfer electrons in a wide variety of metabolic reactions.</text>
</comment>
<comment type="cofactor">
    <cofactor evidence="2 9">
        <name>[4Fe-4S] cluster</name>
        <dbReference type="ChEBI" id="CHEBI:49883"/>
    </cofactor>
</comment>
<gene>
    <name evidence="12" type="ORF">HY618_01255</name>
</gene>
<keyword evidence="5 9" id="KW-0479">Metal-binding</keyword>
<proteinExistence type="predicted"/>
<feature type="region of interest" description="Disordered" evidence="10">
    <location>
        <begin position="78"/>
        <end position="103"/>
    </location>
</feature>
<dbReference type="PANTHER" id="PTHR42859:SF2">
    <property type="entry name" value="FERREDOXIN"/>
    <property type="match status" value="1"/>
</dbReference>
<dbReference type="AlphaFoldDB" id="A0A933E746"/>
<keyword evidence="3 9" id="KW-0813">Transport</keyword>
<feature type="compositionally biased region" description="Basic and acidic residues" evidence="10">
    <location>
        <begin position="94"/>
        <end position="103"/>
    </location>
</feature>
<evidence type="ECO:0000256" key="5">
    <source>
        <dbReference type="ARBA" id="ARBA00022723"/>
    </source>
</evidence>
<feature type="domain" description="4Fe-4S ferredoxin-type" evidence="11">
    <location>
        <begin position="35"/>
        <end position="65"/>
    </location>
</feature>
<protein>
    <recommendedName>
        <fullName evidence="9">Ferredoxin</fullName>
    </recommendedName>
</protein>
<dbReference type="InterPro" id="IPR050294">
    <property type="entry name" value="RnfB_subfamily"/>
</dbReference>
<dbReference type="GO" id="GO:0046872">
    <property type="term" value="F:metal ion binding"/>
    <property type="evidence" value="ECO:0007669"/>
    <property type="project" value="UniProtKB-UniRule"/>
</dbReference>
<dbReference type="InterPro" id="IPR000813">
    <property type="entry name" value="7Fe_ferredoxin"/>
</dbReference>
<dbReference type="GO" id="GO:0009055">
    <property type="term" value="F:electron transfer activity"/>
    <property type="evidence" value="ECO:0007669"/>
    <property type="project" value="UniProtKB-UniRule"/>
</dbReference>
<dbReference type="Proteomes" id="UP000752292">
    <property type="component" value="Unassembled WGS sequence"/>
</dbReference>
<dbReference type="PANTHER" id="PTHR42859">
    <property type="entry name" value="OXIDOREDUCTASE"/>
    <property type="match status" value="1"/>
</dbReference>
<comment type="caution">
    <text evidence="12">The sequence shown here is derived from an EMBL/GenBank/DDBJ whole genome shotgun (WGS) entry which is preliminary data.</text>
</comment>
<dbReference type="EMBL" id="JACQRX010000054">
    <property type="protein sequence ID" value="MBI4251062.1"/>
    <property type="molecule type" value="Genomic_DNA"/>
</dbReference>
<dbReference type="GO" id="GO:0051539">
    <property type="term" value="F:4 iron, 4 sulfur cluster binding"/>
    <property type="evidence" value="ECO:0007669"/>
    <property type="project" value="UniProtKB-UniRule"/>
</dbReference>
<evidence type="ECO:0000313" key="12">
    <source>
        <dbReference type="EMBL" id="MBI4251062.1"/>
    </source>
</evidence>
<evidence type="ECO:0000256" key="2">
    <source>
        <dbReference type="ARBA" id="ARBA00001966"/>
    </source>
</evidence>
<dbReference type="PRINTS" id="PR00354">
    <property type="entry name" value="7FE8SFRDOXIN"/>
</dbReference>
<evidence type="ECO:0000259" key="11">
    <source>
        <dbReference type="PROSITE" id="PS51379"/>
    </source>
</evidence>
<keyword evidence="7 9" id="KW-0408">Iron</keyword>
<name>A0A933E746_UNCTE</name>
<reference evidence="12" key="1">
    <citation type="submission" date="2020-07" db="EMBL/GenBank/DDBJ databases">
        <title>Huge and variable diversity of episymbiotic CPR bacteria and DPANN archaea in groundwater ecosystems.</title>
        <authorList>
            <person name="He C.Y."/>
            <person name="Keren R."/>
            <person name="Whittaker M."/>
            <person name="Farag I.F."/>
            <person name="Doudna J."/>
            <person name="Cate J.H.D."/>
            <person name="Banfield J.F."/>
        </authorList>
    </citation>
    <scope>NUCLEOTIDE SEQUENCE</scope>
    <source>
        <strain evidence="12">NC_groundwater_1370_Ag_S-0.2um_69_93</strain>
    </source>
</reference>
<evidence type="ECO:0000256" key="7">
    <source>
        <dbReference type="ARBA" id="ARBA00023004"/>
    </source>
</evidence>
<organism evidence="12 13">
    <name type="scientific">Tectimicrobiota bacterium</name>
    <dbReference type="NCBI Taxonomy" id="2528274"/>
    <lineage>
        <taxon>Bacteria</taxon>
        <taxon>Pseudomonadati</taxon>
        <taxon>Nitrospinota/Tectimicrobiota group</taxon>
        <taxon>Candidatus Tectimicrobiota</taxon>
    </lineage>
</organism>
<keyword evidence="8 9" id="KW-0411">Iron-sulfur</keyword>
<evidence type="ECO:0000256" key="6">
    <source>
        <dbReference type="ARBA" id="ARBA00022982"/>
    </source>
</evidence>
<dbReference type="InterPro" id="IPR017896">
    <property type="entry name" value="4Fe4S_Fe-S-bd"/>
</dbReference>
<evidence type="ECO:0000256" key="8">
    <source>
        <dbReference type="ARBA" id="ARBA00023014"/>
    </source>
</evidence>
<evidence type="ECO:0000256" key="1">
    <source>
        <dbReference type="ARBA" id="ARBA00001927"/>
    </source>
</evidence>
<keyword evidence="4 9" id="KW-0004">4Fe-4S</keyword>
<keyword evidence="6 9" id="KW-0249">Electron transport</keyword>
<dbReference type="SUPFAM" id="SSF54862">
    <property type="entry name" value="4Fe-4S ferredoxins"/>
    <property type="match status" value="1"/>
</dbReference>
<comment type="cofactor">
    <cofactor evidence="1">
        <name>[3Fe-4S] cluster</name>
        <dbReference type="ChEBI" id="CHEBI:21137"/>
    </cofactor>
</comment>
<feature type="domain" description="4Fe-4S ferredoxin-type" evidence="11">
    <location>
        <begin position="1"/>
        <end position="31"/>
    </location>
</feature>
<dbReference type="PROSITE" id="PS00198">
    <property type="entry name" value="4FE4S_FER_1"/>
    <property type="match status" value="1"/>
</dbReference>